<proteinExistence type="predicted"/>
<accession>A0A420ENV4</accession>
<sequence>MKKQEMPKSRGGTNLSCSRKLRARPFLQLGESYKGYLLRLGMMNGFVNLKQFQNYLGTNRSRRFPHAKLEVALGGRPKDSIVGEYMREPFKKNPEQAFIRKLELDFPRICAQCLSKSPVIERYWSFAVVGRCHYHRTPLLDSCPDCGEALTWDSFLFNGCPACAARWKDYRPSKDIYHAPYMKIESYINEKLIAMLRGEKAIGYLYVCVRKVAYAIVLAARPHDIGWEPLKKMNYIKGYSKLVEQALILCASESQKESWCRQRSVYWKQYNIPFDANSSLNDICLCMEEFEYDAHELRDIPALRLVQYEQGLNKPRHIMMLKTNTPEELHAPLQTFANILGVQLQVIQHFVQESFLEALNPDADVNDQLVDILQCFERLRPLMDRAALHCDCIHFESTSELPDKGMASISELFLDVFEGSLEGYVAYVEQAQIRRLMLKVPVEDYCVWIRKKIKEKCLKPIPFEALKSIGEYSSPETLISYGFRLAMSKNTEILFDEKIVENWLLTQDDNYFLHEIKPANYSCVNEDRIFSVLLPMEDQRELHQLSKKRHPEVKHSQ</sequence>
<dbReference type="EMBL" id="RAQO01000001">
    <property type="protein sequence ID" value="RKF22284.1"/>
    <property type="molecule type" value="Genomic_DNA"/>
</dbReference>
<name>A0A420ENV4_9ALTE</name>
<keyword evidence="3" id="KW-1185">Reference proteome</keyword>
<evidence type="ECO:0000313" key="3">
    <source>
        <dbReference type="Proteomes" id="UP000286482"/>
    </source>
</evidence>
<gene>
    <name evidence="2" type="ORF">DBZ36_01150</name>
</gene>
<dbReference type="Pfam" id="PF06527">
    <property type="entry name" value="TniQ"/>
    <property type="match status" value="1"/>
</dbReference>
<feature type="domain" description="TniQ" evidence="1">
    <location>
        <begin position="27"/>
        <end position="139"/>
    </location>
</feature>
<evidence type="ECO:0000259" key="1">
    <source>
        <dbReference type="Pfam" id="PF06527"/>
    </source>
</evidence>
<comment type="caution">
    <text evidence="2">The sequence shown here is derived from an EMBL/GenBank/DDBJ whole genome shotgun (WGS) entry which is preliminary data.</text>
</comment>
<protein>
    <recommendedName>
        <fullName evidence="1">TniQ domain-containing protein</fullName>
    </recommendedName>
</protein>
<dbReference type="AlphaFoldDB" id="A0A420ENV4"/>
<dbReference type="InterPro" id="IPR009492">
    <property type="entry name" value="TniQ"/>
</dbReference>
<evidence type="ECO:0000313" key="2">
    <source>
        <dbReference type="EMBL" id="RKF22284.1"/>
    </source>
</evidence>
<organism evidence="2 3">
    <name type="scientific">Alginatibacterium sediminis</name>
    <dbReference type="NCBI Taxonomy" id="2164068"/>
    <lineage>
        <taxon>Bacteria</taxon>
        <taxon>Pseudomonadati</taxon>
        <taxon>Pseudomonadota</taxon>
        <taxon>Gammaproteobacteria</taxon>
        <taxon>Alteromonadales</taxon>
        <taxon>Alteromonadaceae</taxon>
        <taxon>Alginatibacterium</taxon>
    </lineage>
</organism>
<reference evidence="2 3" key="1">
    <citation type="submission" date="2018-09" db="EMBL/GenBank/DDBJ databases">
        <authorList>
            <person name="Wang Z."/>
        </authorList>
    </citation>
    <scope>NUCLEOTIDE SEQUENCE [LARGE SCALE GENOMIC DNA]</scope>
    <source>
        <strain evidence="2 3">ALS 81</strain>
    </source>
</reference>
<dbReference type="Proteomes" id="UP000286482">
    <property type="component" value="Unassembled WGS sequence"/>
</dbReference>